<dbReference type="RefSeq" id="WP_380250351.1">
    <property type="nucleotide sequence ID" value="NZ_JBHUII010000004.1"/>
</dbReference>
<dbReference type="SUPFAM" id="SSF55874">
    <property type="entry name" value="ATPase domain of HSP90 chaperone/DNA topoisomerase II/histidine kinase"/>
    <property type="match status" value="1"/>
</dbReference>
<dbReference type="InterPro" id="IPR003661">
    <property type="entry name" value="HisK_dim/P_dom"/>
</dbReference>
<evidence type="ECO:0000256" key="7">
    <source>
        <dbReference type="SAM" id="Phobius"/>
    </source>
</evidence>
<dbReference type="SMART" id="SM00387">
    <property type="entry name" value="HATPase_c"/>
    <property type="match status" value="1"/>
</dbReference>
<keyword evidence="4" id="KW-0808">Transferase</keyword>
<keyword evidence="6" id="KW-0902">Two-component regulatory system</keyword>
<dbReference type="EC" id="2.7.13.3" evidence="2"/>
<dbReference type="SMART" id="SM00388">
    <property type="entry name" value="HisKA"/>
    <property type="match status" value="1"/>
</dbReference>
<evidence type="ECO:0000313" key="9">
    <source>
        <dbReference type="EMBL" id="MFD2205591.1"/>
    </source>
</evidence>
<feature type="transmembrane region" description="Helical" evidence="7">
    <location>
        <begin position="218"/>
        <end position="238"/>
    </location>
</feature>
<dbReference type="InterPro" id="IPR004358">
    <property type="entry name" value="Sig_transdc_His_kin-like_C"/>
</dbReference>
<accession>A0ABW5BLD9</accession>
<sequence>MTEFKQTPSNFEPDNEAVLILEKKNIGFSRQIKAVFKKRYLRNILFVSFFIAIIFPLVDRYVIYPLFFDLIIENTEEEAIRSARLLVLELEVGPERGDSHSSSDHFLHDPEDMIKALGLMKFKVFAPTGETIISTDEVDVGKLNKNDYFFDIVAKGHVFTKLVRKDTLSLEGELVGQDVVETYVPIGGGEGEQAFQGAIEIYYDVTERMTKVDHLLNITFYILSAVAIGLLFLVLWTLRSAVVVSIERDIADTALVEANSNLEKRVLERTLELNLEKERVELASRTKSEFLANMSHEIRTPLNAIIGFSEALQQEMFGPLGSDKNAEYISDIRRSGEFLLELINDILDISRIEAGEMEADFEEVDIKEATEAVLFFVKERAKSNRVTINTEYRVEDLHAFVDKRQFKQIILNLLTNSIKFSNPGGSVSVRLGMVSDGGFSVTISDTGIGIAEDYQSMVMEPFGQVAGSMVRKHEGTGLGLPIVKALATNHDAEFLLESTVGKGTTVTVIFPKKTVLRF</sequence>
<evidence type="ECO:0000256" key="4">
    <source>
        <dbReference type="ARBA" id="ARBA00022679"/>
    </source>
</evidence>
<evidence type="ECO:0000256" key="1">
    <source>
        <dbReference type="ARBA" id="ARBA00000085"/>
    </source>
</evidence>
<dbReference type="Gene3D" id="1.10.287.130">
    <property type="match status" value="1"/>
</dbReference>
<evidence type="ECO:0000256" key="5">
    <source>
        <dbReference type="ARBA" id="ARBA00022777"/>
    </source>
</evidence>
<dbReference type="EMBL" id="JBHUII010000004">
    <property type="protein sequence ID" value="MFD2205591.1"/>
    <property type="molecule type" value="Genomic_DNA"/>
</dbReference>
<gene>
    <name evidence="9" type="ORF">ACFSKO_08220</name>
</gene>
<dbReference type="CDD" id="cd00082">
    <property type="entry name" value="HisKA"/>
    <property type="match status" value="1"/>
</dbReference>
<reference evidence="10" key="1">
    <citation type="journal article" date="2019" name="Int. J. Syst. Evol. Microbiol.">
        <title>The Global Catalogue of Microorganisms (GCM) 10K type strain sequencing project: providing services to taxonomists for standard genome sequencing and annotation.</title>
        <authorList>
            <consortium name="The Broad Institute Genomics Platform"/>
            <consortium name="The Broad Institute Genome Sequencing Center for Infectious Disease"/>
            <person name="Wu L."/>
            <person name="Ma J."/>
        </authorList>
    </citation>
    <scope>NUCLEOTIDE SEQUENCE [LARGE SCALE GENOMIC DNA]</scope>
    <source>
        <strain evidence="10">CGMCC 4.7192</strain>
    </source>
</reference>
<evidence type="ECO:0000256" key="3">
    <source>
        <dbReference type="ARBA" id="ARBA00022553"/>
    </source>
</evidence>
<keyword evidence="7" id="KW-0472">Membrane</keyword>
<protein>
    <recommendedName>
        <fullName evidence="2">histidine kinase</fullName>
        <ecNumber evidence="2">2.7.13.3</ecNumber>
    </recommendedName>
</protein>
<comment type="catalytic activity">
    <reaction evidence="1">
        <text>ATP + protein L-histidine = ADP + protein N-phospho-L-histidine.</text>
        <dbReference type="EC" id="2.7.13.3"/>
    </reaction>
</comment>
<dbReference type="Gene3D" id="3.30.565.10">
    <property type="entry name" value="Histidine kinase-like ATPase, C-terminal domain"/>
    <property type="match status" value="1"/>
</dbReference>
<proteinExistence type="predicted"/>
<evidence type="ECO:0000259" key="8">
    <source>
        <dbReference type="PROSITE" id="PS50109"/>
    </source>
</evidence>
<dbReference type="GO" id="GO:0016301">
    <property type="term" value="F:kinase activity"/>
    <property type="evidence" value="ECO:0007669"/>
    <property type="project" value="UniProtKB-KW"/>
</dbReference>
<dbReference type="PANTHER" id="PTHR43711:SF26">
    <property type="entry name" value="SENSOR HISTIDINE KINASE RCSC"/>
    <property type="match status" value="1"/>
</dbReference>
<comment type="caution">
    <text evidence="9">The sequence shown here is derived from an EMBL/GenBank/DDBJ whole genome shotgun (WGS) entry which is preliminary data.</text>
</comment>
<dbReference type="InterPro" id="IPR005467">
    <property type="entry name" value="His_kinase_dom"/>
</dbReference>
<evidence type="ECO:0000256" key="2">
    <source>
        <dbReference type="ARBA" id="ARBA00012438"/>
    </source>
</evidence>
<dbReference type="InterPro" id="IPR050736">
    <property type="entry name" value="Sensor_HK_Regulatory"/>
</dbReference>
<evidence type="ECO:0000256" key="6">
    <source>
        <dbReference type="ARBA" id="ARBA00023012"/>
    </source>
</evidence>
<organism evidence="9 10">
    <name type="scientific">Kiloniella antarctica</name>
    <dbReference type="NCBI Taxonomy" id="1550907"/>
    <lineage>
        <taxon>Bacteria</taxon>
        <taxon>Pseudomonadati</taxon>
        <taxon>Pseudomonadota</taxon>
        <taxon>Alphaproteobacteria</taxon>
        <taxon>Rhodospirillales</taxon>
        <taxon>Kiloniellaceae</taxon>
        <taxon>Kiloniella</taxon>
    </lineage>
</organism>
<dbReference type="Pfam" id="PF02518">
    <property type="entry name" value="HATPase_c"/>
    <property type="match status" value="1"/>
</dbReference>
<dbReference type="PANTHER" id="PTHR43711">
    <property type="entry name" value="TWO-COMPONENT HISTIDINE KINASE"/>
    <property type="match status" value="1"/>
</dbReference>
<name>A0ABW5BLD9_9PROT</name>
<dbReference type="InterPro" id="IPR036890">
    <property type="entry name" value="HATPase_C_sf"/>
</dbReference>
<dbReference type="InterPro" id="IPR003594">
    <property type="entry name" value="HATPase_dom"/>
</dbReference>
<keyword evidence="7" id="KW-0812">Transmembrane</keyword>
<dbReference type="Proteomes" id="UP001597294">
    <property type="component" value="Unassembled WGS sequence"/>
</dbReference>
<keyword evidence="10" id="KW-1185">Reference proteome</keyword>
<keyword evidence="7" id="KW-1133">Transmembrane helix</keyword>
<dbReference type="PROSITE" id="PS50109">
    <property type="entry name" value="HIS_KIN"/>
    <property type="match status" value="1"/>
</dbReference>
<dbReference type="SUPFAM" id="SSF47384">
    <property type="entry name" value="Homodimeric domain of signal transducing histidine kinase"/>
    <property type="match status" value="1"/>
</dbReference>
<dbReference type="Pfam" id="PF00512">
    <property type="entry name" value="HisKA"/>
    <property type="match status" value="1"/>
</dbReference>
<feature type="domain" description="Histidine kinase" evidence="8">
    <location>
        <begin position="293"/>
        <end position="514"/>
    </location>
</feature>
<evidence type="ECO:0000313" key="10">
    <source>
        <dbReference type="Proteomes" id="UP001597294"/>
    </source>
</evidence>
<keyword evidence="5 9" id="KW-0418">Kinase</keyword>
<dbReference type="InterPro" id="IPR036097">
    <property type="entry name" value="HisK_dim/P_sf"/>
</dbReference>
<keyword evidence="3" id="KW-0597">Phosphoprotein</keyword>
<feature type="transmembrane region" description="Helical" evidence="7">
    <location>
        <begin position="40"/>
        <end position="58"/>
    </location>
</feature>
<dbReference type="PRINTS" id="PR00344">
    <property type="entry name" value="BCTRLSENSOR"/>
</dbReference>